<proteinExistence type="predicted"/>
<dbReference type="Proteomes" id="UP001629432">
    <property type="component" value="Unassembled WGS sequence"/>
</dbReference>
<feature type="region of interest" description="Disordered" evidence="1">
    <location>
        <begin position="141"/>
        <end position="193"/>
    </location>
</feature>
<evidence type="ECO:0000256" key="1">
    <source>
        <dbReference type="SAM" id="MobiDB-lite"/>
    </source>
</evidence>
<accession>A0ABW9E4V6</accession>
<evidence type="ECO:0000313" key="3">
    <source>
        <dbReference type="Proteomes" id="UP001629432"/>
    </source>
</evidence>
<protein>
    <recommendedName>
        <fullName evidence="4">Transposase</fullName>
    </recommendedName>
</protein>
<evidence type="ECO:0008006" key="4">
    <source>
        <dbReference type="Google" id="ProtNLM"/>
    </source>
</evidence>
<organism evidence="2 3">
    <name type="scientific">Paraburkholderia metrosideri</name>
    <dbReference type="NCBI Taxonomy" id="580937"/>
    <lineage>
        <taxon>Bacteria</taxon>
        <taxon>Pseudomonadati</taxon>
        <taxon>Pseudomonadota</taxon>
        <taxon>Betaproteobacteria</taxon>
        <taxon>Burkholderiales</taxon>
        <taxon>Burkholderiaceae</taxon>
        <taxon>Paraburkholderia</taxon>
    </lineage>
</organism>
<dbReference type="EMBL" id="JAQQCF010000063">
    <property type="protein sequence ID" value="MFM0642267.1"/>
    <property type="molecule type" value="Genomic_DNA"/>
</dbReference>
<keyword evidence="3" id="KW-1185">Reference proteome</keyword>
<gene>
    <name evidence="2" type="ORF">PQQ63_36910</name>
</gene>
<comment type="caution">
    <text evidence="2">The sequence shown here is derived from an EMBL/GenBank/DDBJ whole genome shotgun (WGS) entry which is preliminary data.</text>
</comment>
<reference evidence="2 3" key="1">
    <citation type="journal article" date="2024" name="Chem. Sci.">
        <title>Discovery of megapolipeptins by genome mining of a Burkholderiales bacteria collection.</title>
        <authorList>
            <person name="Paulo B.S."/>
            <person name="Recchia M.J.J."/>
            <person name="Lee S."/>
            <person name="Fergusson C.H."/>
            <person name="Romanowski S.B."/>
            <person name="Hernandez A."/>
            <person name="Krull N."/>
            <person name="Liu D.Y."/>
            <person name="Cavanagh H."/>
            <person name="Bos A."/>
            <person name="Gray C.A."/>
            <person name="Murphy B.T."/>
            <person name="Linington R.G."/>
            <person name="Eustaquio A.S."/>
        </authorList>
    </citation>
    <scope>NUCLEOTIDE SEQUENCE [LARGE SCALE GENOMIC DNA]</scope>
    <source>
        <strain evidence="2 3">RL17-338-BIC-A</strain>
    </source>
</reference>
<sequence length="193" mass="21009">MPRETTVGGAQAAGLSYKRDSYSLKKKRDDQEFAVKADALLKWQQAARDGACRLVYFDQAGFSASPSVQRGCSPIGEPHRVFHQPHCKRSVPGAFDFGANLGGTMLLGFSQGKEVNPMIILEGIGRVQAGEIEAAEFEQLTRSTSQRWGPARDSSLRAPAATPRRSVRRRSTPRPFTQCTSSDKLKPGASPSN</sequence>
<name>A0ABW9E4V6_9BURK</name>
<evidence type="ECO:0000313" key="2">
    <source>
        <dbReference type="EMBL" id="MFM0642267.1"/>
    </source>
</evidence>